<dbReference type="Gene3D" id="1.25.40.20">
    <property type="entry name" value="Ankyrin repeat-containing domain"/>
    <property type="match status" value="1"/>
</dbReference>
<comment type="caution">
    <text evidence="5">The sequence shown here is derived from an EMBL/GenBank/DDBJ whole genome shotgun (WGS) entry which is preliminary data.</text>
</comment>
<proteinExistence type="predicted"/>
<dbReference type="Pfam" id="PF12796">
    <property type="entry name" value="Ank_2"/>
    <property type="match status" value="1"/>
</dbReference>
<organism evidence="5 6">
    <name type="scientific">Flavobacterium jejuense</name>
    <dbReference type="NCBI Taxonomy" id="1544455"/>
    <lineage>
        <taxon>Bacteria</taxon>
        <taxon>Pseudomonadati</taxon>
        <taxon>Bacteroidota</taxon>
        <taxon>Flavobacteriia</taxon>
        <taxon>Flavobacteriales</taxon>
        <taxon>Flavobacteriaceae</taxon>
        <taxon>Flavobacterium</taxon>
    </lineage>
</organism>
<reference evidence="5" key="1">
    <citation type="submission" date="2019-05" db="EMBL/GenBank/DDBJ databases">
        <authorList>
            <person name="Lianzixin W."/>
        </authorList>
    </citation>
    <scope>NUCLEOTIDE SEQUENCE</scope>
    <source>
        <strain evidence="5">EC11</strain>
    </source>
</reference>
<dbReference type="InterPro" id="IPR036770">
    <property type="entry name" value="Ankyrin_rpt-contain_sf"/>
</dbReference>
<feature type="chain" id="PRO_5045499931" evidence="4">
    <location>
        <begin position="22"/>
        <end position="131"/>
    </location>
</feature>
<dbReference type="InterPro" id="IPR002110">
    <property type="entry name" value="Ankyrin_rpt"/>
</dbReference>
<evidence type="ECO:0000313" key="6">
    <source>
        <dbReference type="Proteomes" id="UP000817854"/>
    </source>
</evidence>
<dbReference type="SUPFAM" id="SSF48403">
    <property type="entry name" value="Ankyrin repeat"/>
    <property type="match status" value="1"/>
</dbReference>
<dbReference type="SMART" id="SM00248">
    <property type="entry name" value="ANK"/>
    <property type="match status" value="2"/>
</dbReference>
<evidence type="ECO:0000256" key="1">
    <source>
        <dbReference type="ARBA" id="ARBA00022737"/>
    </source>
</evidence>
<dbReference type="PROSITE" id="PS50297">
    <property type="entry name" value="ANK_REP_REGION"/>
    <property type="match status" value="1"/>
</dbReference>
<dbReference type="Proteomes" id="UP000817854">
    <property type="component" value="Unassembled WGS sequence"/>
</dbReference>
<keyword evidence="4" id="KW-0732">Signal</keyword>
<name>A0ABX0IP50_9FLAO</name>
<gene>
    <name evidence="5" type="ORF">FIA58_004875</name>
</gene>
<feature type="repeat" description="ANK" evidence="3">
    <location>
        <begin position="71"/>
        <end position="103"/>
    </location>
</feature>
<keyword evidence="2 3" id="KW-0040">ANK repeat</keyword>
<feature type="signal peptide" evidence="4">
    <location>
        <begin position="1"/>
        <end position="21"/>
    </location>
</feature>
<evidence type="ECO:0000256" key="3">
    <source>
        <dbReference type="PROSITE-ProRule" id="PRU00023"/>
    </source>
</evidence>
<evidence type="ECO:0000313" key="5">
    <source>
        <dbReference type="EMBL" id="NHN25006.1"/>
    </source>
</evidence>
<dbReference type="PANTHER" id="PTHR24171">
    <property type="entry name" value="ANKYRIN REPEAT DOMAIN-CONTAINING PROTEIN 39-RELATED"/>
    <property type="match status" value="1"/>
</dbReference>
<sequence>MKKSISFFSLALVMLGNVAVASNLVNDPSVISYTYESSDVNPLCLAISKGDIDKVKEIIAYGVDVNDTTIRGTTPLMYAAIYNQVEIVELLLDKGADLEKEDKTGHTALDHAKLNKSDLVIQVLKEAKKRK</sequence>
<protein>
    <submittedName>
        <fullName evidence="5">Ankyrin repeat domain-containing protein</fullName>
    </submittedName>
</protein>
<dbReference type="PROSITE" id="PS50088">
    <property type="entry name" value="ANK_REPEAT"/>
    <property type="match status" value="1"/>
</dbReference>
<keyword evidence="6" id="KW-1185">Reference proteome</keyword>
<evidence type="ECO:0000256" key="4">
    <source>
        <dbReference type="SAM" id="SignalP"/>
    </source>
</evidence>
<keyword evidence="1" id="KW-0677">Repeat</keyword>
<dbReference type="RefSeq" id="WP_140960641.1">
    <property type="nucleotide sequence ID" value="NZ_VEVQ02000002.1"/>
</dbReference>
<reference evidence="5" key="2">
    <citation type="submission" date="2020-02" db="EMBL/GenBank/DDBJ databases">
        <title>Flavobacterium profundi sp. nov., isolated from a deep-sea seamount.</title>
        <authorList>
            <person name="Zhang D.-C."/>
        </authorList>
    </citation>
    <scope>NUCLEOTIDE SEQUENCE</scope>
    <source>
        <strain evidence="5">EC11</strain>
    </source>
</reference>
<dbReference type="EMBL" id="VEVQ02000002">
    <property type="protein sequence ID" value="NHN25006.1"/>
    <property type="molecule type" value="Genomic_DNA"/>
</dbReference>
<accession>A0ABX0IP50</accession>
<evidence type="ECO:0000256" key="2">
    <source>
        <dbReference type="ARBA" id="ARBA00023043"/>
    </source>
</evidence>